<dbReference type="SUPFAM" id="SSF81301">
    <property type="entry name" value="Nucleotidyltransferase"/>
    <property type="match status" value="1"/>
</dbReference>
<dbReference type="OrthoDB" id="205514at2759"/>
<dbReference type="GO" id="GO:0003887">
    <property type="term" value="F:DNA-directed DNA polymerase activity"/>
    <property type="evidence" value="ECO:0007669"/>
    <property type="project" value="UniProtKB-UniRule"/>
</dbReference>
<dbReference type="PIRSF" id="PIRSF000817">
    <property type="entry name" value="DNA_NT"/>
    <property type="match status" value="1"/>
</dbReference>
<evidence type="ECO:0000313" key="18">
    <source>
        <dbReference type="RefSeq" id="XP_007430051.1"/>
    </source>
</evidence>
<dbReference type="FunFam" id="1.10.150.20:FF:000010">
    <property type="entry name" value="DNA polymerase lambda"/>
    <property type="match status" value="1"/>
</dbReference>
<dbReference type="KEGG" id="pbi:103051733"/>
<dbReference type="GO" id="GO:0003677">
    <property type="term" value="F:DNA binding"/>
    <property type="evidence" value="ECO:0007669"/>
    <property type="project" value="UniProtKB-UniRule"/>
</dbReference>
<dbReference type="GeneID" id="103051733"/>
<evidence type="ECO:0000256" key="14">
    <source>
        <dbReference type="PIRSR" id="PIRSR000817-1"/>
    </source>
</evidence>
<evidence type="ECO:0000256" key="1">
    <source>
        <dbReference type="ARBA" id="ARBA00001946"/>
    </source>
</evidence>
<dbReference type="Gene3D" id="1.10.150.110">
    <property type="entry name" value="DNA polymerase beta, N-terminal domain-like"/>
    <property type="match status" value="1"/>
</dbReference>
<evidence type="ECO:0000259" key="16">
    <source>
        <dbReference type="PROSITE" id="PS50172"/>
    </source>
</evidence>
<dbReference type="PROSITE" id="PS50172">
    <property type="entry name" value="BRCT"/>
    <property type="match status" value="1"/>
</dbReference>
<evidence type="ECO:0000256" key="11">
    <source>
        <dbReference type="ARBA" id="ARBA00054461"/>
    </source>
</evidence>
<evidence type="ECO:0000256" key="2">
    <source>
        <dbReference type="ARBA" id="ARBA00004123"/>
    </source>
</evidence>
<feature type="region of interest" description="Disordered" evidence="15">
    <location>
        <begin position="1"/>
        <end position="20"/>
    </location>
</feature>
<dbReference type="FunFam" id="1.10.150.110:FF:000003">
    <property type="entry name" value="DNA polymerase mu"/>
    <property type="match status" value="1"/>
</dbReference>
<organism evidence="17 18">
    <name type="scientific">Python bivittatus</name>
    <name type="common">Burmese python</name>
    <name type="synonym">Python molurus bivittatus</name>
    <dbReference type="NCBI Taxonomy" id="176946"/>
    <lineage>
        <taxon>Eukaryota</taxon>
        <taxon>Metazoa</taxon>
        <taxon>Chordata</taxon>
        <taxon>Craniata</taxon>
        <taxon>Vertebrata</taxon>
        <taxon>Euteleostomi</taxon>
        <taxon>Lepidosauria</taxon>
        <taxon>Squamata</taxon>
        <taxon>Bifurcata</taxon>
        <taxon>Unidentata</taxon>
        <taxon>Episquamata</taxon>
        <taxon>Toxicofera</taxon>
        <taxon>Serpentes</taxon>
        <taxon>Henophidia</taxon>
        <taxon>Pythonidae</taxon>
        <taxon>Python</taxon>
    </lineage>
</organism>
<dbReference type="SUPFAM" id="SSF81585">
    <property type="entry name" value="PsbU/PolX domain-like"/>
    <property type="match status" value="1"/>
</dbReference>
<feature type="binding site" evidence="14">
    <location>
        <position position="435"/>
    </location>
    <ligand>
        <name>Mg(2+)</name>
        <dbReference type="ChEBI" id="CHEBI:18420"/>
    </ligand>
</feature>
<dbReference type="PRINTS" id="PR00869">
    <property type="entry name" value="DNAPOLX"/>
</dbReference>
<evidence type="ECO:0000256" key="12">
    <source>
        <dbReference type="ARBA" id="ARBA00071509"/>
    </source>
</evidence>
<dbReference type="InterPro" id="IPR001726">
    <property type="entry name" value="TdT/Mu"/>
</dbReference>
<dbReference type="InterPro" id="IPR037160">
    <property type="entry name" value="DNA_Pol_thumb_sf"/>
</dbReference>
<comment type="similarity">
    <text evidence="3 13">Belongs to the DNA polymerase type-X family.</text>
</comment>
<dbReference type="AlphaFoldDB" id="A0A9F2QXV8"/>
<dbReference type="Proteomes" id="UP000695026">
    <property type="component" value="Unplaced"/>
</dbReference>
<feature type="binding site" evidence="14">
    <location>
        <position position="334"/>
    </location>
    <ligand>
        <name>Mg(2+)</name>
        <dbReference type="ChEBI" id="CHEBI:18420"/>
    </ligand>
</feature>
<dbReference type="InterPro" id="IPR019843">
    <property type="entry name" value="DNA_pol-X_BS"/>
</dbReference>
<dbReference type="InterPro" id="IPR018944">
    <property type="entry name" value="DNA_pol_lambd_fingers_domain"/>
</dbReference>
<evidence type="ECO:0000256" key="6">
    <source>
        <dbReference type="ARBA" id="ARBA00022695"/>
    </source>
</evidence>
<evidence type="ECO:0000256" key="15">
    <source>
        <dbReference type="SAM" id="MobiDB-lite"/>
    </source>
</evidence>
<dbReference type="FunFam" id="3.40.50.10190:FF:000035">
    <property type="entry name" value="DNA-directed DNA/RNA polymerase mu"/>
    <property type="match status" value="1"/>
</dbReference>
<dbReference type="InterPro" id="IPR022312">
    <property type="entry name" value="DNA_pol_X"/>
</dbReference>
<dbReference type="CDD" id="cd00141">
    <property type="entry name" value="NT_POLXc"/>
    <property type="match status" value="1"/>
</dbReference>
<dbReference type="FunFam" id="3.30.210.10:FF:000004">
    <property type="entry name" value="DNA-directed DNA/RNA polymerase mu"/>
    <property type="match status" value="1"/>
</dbReference>
<keyword evidence="4" id="KW-0597">Phosphoprotein</keyword>
<dbReference type="Pfam" id="PF14716">
    <property type="entry name" value="HHH_8"/>
    <property type="match status" value="1"/>
</dbReference>
<dbReference type="SUPFAM" id="SSF47802">
    <property type="entry name" value="DNA polymerase beta, N-terminal domain-like"/>
    <property type="match status" value="1"/>
</dbReference>
<dbReference type="InterPro" id="IPR036420">
    <property type="entry name" value="BRCT_dom_sf"/>
</dbReference>
<dbReference type="PANTHER" id="PTHR11276:SF24">
    <property type="entry name" value="DNA-DIRECTED DNA_RNA POLYMERASE MU"/>
    <property type="match status" value="1"/>
</dbReference>
<dbReference type="InterPro" id="IPR027421">
    <property type="entry name" value="DNA_pol_lamdba_lyase_dom_sf"/>
</dbReference>
<dbReference type="SMART" id="SM00483">
    <property type="entry name" value="POLXc"/>
    <property type="match status" value="1"/>
</dbReference>
<comment type="function">
    <text evidence="11">Gap-filling polymerase involved in repair of DNA double-strand breaks by non-homologous end joining (NHEJ). Participates in immunoglobulin (Ig) light chain gene rearrangement in V(D)J recombination.</text>
</comment>
<dbReference type="Pfam" id="PF10391">
    <property type="entry name" value="DNA_pol_lambd_f"/>
    <property type="match status" value="1"/>
</dbReference>
<keyword evidence="6 13" id="KW-0548">Nucleotidyltransferase</keyword>
<dbReference type="Pfam" id="PF14792">
    <property type="entry name" value="DNA_pol_B_palm"/>
    <property type="match status" value="1"/>
</dbReference>
<evidence type="ECO:0000256" key="4">
    <source>
        <dbReference type="ARBA" id="ARBA00022553"/>
    </source>
</evidence>
<evidence type="ECO:0000256" key="9">
    <source>
        <dbReference type="ARBA" id="ARBA00023172"/>
    </source>
</evidence>
<dbReference type="RefSeq" id="XP_007430051.1">
    <property type="nucleotide sequence ID" value="XM_007429989.3"/>
</dbReference>
<dbReference type="InterPro" id="IPR010996">
    <property type="entry name" value="HHH_MUS81"/>
</dbReference>
<dbReference type="Gene3D" id="3.30.210.10">
    <property type="entry name" value="DNA polymerase, thumb domain"/>
    <property type="match status" value="1"/>
</dbReference>
<dbReference type="PIRSF" id="PIRSF501176">
    <property type="entry name" value="DNApol_mu"/>
    <property type="match status" value="1"/>
</dbReference>
<evidence type="ECO:0000313" key="17">
    <source>
        <dbReference type="Proteomes" id="UP000695026"/>
    </source>
</evidence>
<dbReference type="PRINTS" id="PR00871">
    <property type="entry name" value="DNAPOLXTDT"/>
</dbReference>
<dbReference type="GO" id="GO:0006303">
    <property type="term" value="P:double-strand break repair via nonhomologous end joining"/>
    <property type="evidence" value="ECO:0007669"/>
    <property type="project" value="TreeGrafter"/>
</dbReference>
<keyword evidence="10 13" id="KW-0539">Nucleus</keyword>
<reference evidence="18" key="1">
    <citation type="submission" date="2025-08" db="UniProtKB">
        <authorList>
            <consortium name="RefSeq"/>
        </authorList>
    </citation>
    <scope>IDENTIFICATION</scope>
    <source>
        <tissue evidence="18">Liver</tissue>
    </source>
</reference>
<dbReference type="PANTHER" id="PTHR11276">
    <property type="entry name" value="DNA POLYMERASE TYPE-X FAMILY MEMBER"/>
    <property type="match status" value="1"/>
</dbReference>
<feature type="binding site" evidence="14">
    <location>
        <position position="332"/>
    </location>
    <ligand>
        <name>Mg(2+)</name>
        <dbReference type="ChEBI" id="CHEBI:18420"/>
    </ligand>
</feature>
<keyword evidence="9" id="KW-0233">DNA recombination</keyword>
<keyword evidence="5 13" id="KW-0808">Transferase</keyword>
<dbReference type="OMA" id="GKPCGHD"/>
<dbReference type="GO" id="GO:0046872">
    <property type="term" value="F:metal ion binding"/>
    <property type="evidence" value="ECO:0007669"/>
    <property type="project" value="UniProtKB-UniRule"/>
</dbReference>
<comment type="catalytic activity">
    <reaction evidence="13">
        <text>DNA(n) + a 2'-deoxyribonucleoside 5'-triphosphate = DNA(n+1) + diphosphate</text>
        <dbReference type="Rhea" id="RHEA:22508"/>
        <dbReference type="Rhea" id="RHEA-COMP:17339"/>
        <dbReference type="Rhea" id="RHEA-COMP:17340"/>
        <dbReference type="ChEBI" id="CHEBI:33019"/>
        <dbReference type="ChEBI" id="CHEBI:61560"/>
        <dbReference type="ChEBI" id="CHEBI:173112"/>
        <dbReference type="EC" id="2.7.7.7"/>
    </reaction>
</comment>
<keyword evidence="17" id="KW-1185">Reference proteome</keyword>
<dbReference type="InterPro" id="IPR002054">
    <property type="entry name" value="DNA-dir_DNA_pol_X"/>
</dbReference>
<dbReference type="GO" id="GO:0006310">
    <property type="term" value="P:DNA recombination"/>
    <property type="evidence" value="ECO:0007669"/>
    <property type="project" value="UniProtKB-KW"/>
</dbReference>
<evidence type="ECO:0000256" key="5">
    <source>
        <dbReference type="ARBA" id="ARBA00022679"/>
    </source>
</evidence>
<keyword evidence="8 13" id="KW-0460">Magnesium</keyword>
<feature type="domain" description="BRCT" evidence="16">
    <location>
        <begin position="28"/>
        <end position="124"/>
    </location>
</feature>
<name>A0A9F2QXV8_PYTBI</name>
<gene>
    <name evidence="18" type="primary">POLM</name>
</gene>
<evidence type="ECO:0000256" key="10">
    <source>
        <dbReference type="ARBA" id="ARBA00023242"/>
    </source>
</evidence>
<dbReference type="PROSITE" id="PS00522">
    <property type="entry name" value="DNA_POLYMERASE_X"/>
    <property type="match status" value="1"/>
</dbReference>
<dbReference type="InterPro" id="IPR028207">
    <property type="entry name" value="DNA_pol_B_palm_palm"/>
</dbReference>
<sequence length="511" mass="57084">MAQLPVKKRRPRRAEPAGPAHSECLVRFPEVVLGLVEKRMGASRKTFLTSLACSRGFRVDDPCSAKVTHVVSEGNSGDEVVEWLKKNGRPPAKAVGDGPALLDLSWFTESMAAGRPVEIEPRHRLRVTAPAEPLEEKGQVAPYICQRRTPLLHHNTALTDALETMAEEARFCGSDVRSLAFSRAASVLKSLPWRVKRIQQLHTVPCVGEHSQRIIQEMLEDGMSAEVEQVRQSERYRTMKLFTKIFGVGVKIASQWYQRGLRTLADLQLHQIKLNLEQQAGLLHYEDLNTPVELWEAEAISQVVRKAVEQISPGATVTLTGGFRRGKPCGHDVDLLITHPSEGQEMGLLCRVISILDSQGFLLYHSTHRNSLPSLEDEELWVSDHSSTMDHFERCLSIFHLGDLAGSNQGGAGAQKLGASTGSGASSLWKAVRVDLVETPYSQFPFALLGWTGSRNFERDLRRFSKHEKKMTLNSHGLYHLEQKIFLPAASEEEIFQHLGLEYILPEERNA</sequence>
<evidence type="ECO:0000256" key="13">
    <source>
        <dbReference type="PIRNR" id="PIRNR000817"/>
    </source>
</evidence>
<protein>
    <recommendedName>
        <fullName evidence="12 13">DNA-directed DNA/RNA polymerase mu</fullName>
        <ecNumber evidence="13">2.7.7.7</ecNumber>
    </recommendedName>
</protein>
<dbReference type="SUPFAM" id="SSF52113">
    <property type="entry name" value="BRCT domain"/>
    <property type="match status" value="1"/>
</dbReference>
<dbReference type="CTD" id="27434"/>
<dbReference type="InterPro" id="IPR001357">
    <property type="entry name" value="BRCT_dom"/>
</dbReference>
<dbReference type="Gene3D" id="3.40.50.10190">
    <property type="entry name" value="BRCT domain"/>
    <property type="match status" value="1"/>
</dbReference>
<comment type="cofactor">
    <cofactor evidence="1 13 14">
        <name>Mg(2+)</name>
        <dbReference type="ChEBI" id="CHEBI:18420"/>
    </cofactor>
</comment>
<keyword evidence="7 13" id="KW-0479">Metal-binding</keyword>
<dbReference type="InterPro" id="IPR027249">
    <property type="entry name" value="DNA/RNApol_mu"/>
</dbReference>
<dbReference type="InterPro" id="IPR029398">
    <property type="entry name" value="PolB_thumb"/>
</dbReference>
<dbReference type="EC" id="2.7.7.7" evidence="13"/>
<dbReference type="Gene3D" id="1.10.150.20">
    <property type="entry name" value="5' to 3' exonuclease, C-terminal subdomain"/>
    <property type="match status" value="1"/>
</dbReference>
<feature type="compositionally biased region" description="Basic residues" evidence="15">
    <location>
        <begin position="1"/>
        <end position="12"/>
    </location>
</feature>
<proteinExistence type="inferred from homology"/>
<dbReference type="Pfam" id="PF14791">
    <property type="entry name" value="DNA_pol_B_thumb"/>
    <property type="match status" value="1"/>
</dbReference>
<evidence type="ECO:0000256" key="8">
    <source>
        <dbReference type="ARBA" id="ARBA00022842"/>
    </source>
</evidence>
<evidence type="ECO:0000256" key="7">
    <source>
        <dbReference type="ARBA" id="ARBA00022723"/>
    </source>
</evidence>
<accession>A0A9F2QXV8</accession>
<comment type="subcellular location">
    <subcellularLocation>
        <location evidence="2 13">Nucleus</location>
    </subcellularLocation>
</comment>
<evidence type="ECO:0000256" key="3">
    <source>
        <dbReference type="ARBA" id="ARBA00008323"/>
    </source>
</evidence>
<dbReference type="InterPro" id="IPR043519">
    <property type="entry name" value="NT_sf"/>
</dbReference>
<dbReference type="Gene3D" id="3.30.460.10">
    <property type="entry name" value="Beta Polymerase, domain 2"/>
    <property type="match status" value="1"/>
</dbReference>
<dbReference type="GO" id="GO:0005634">
    <property type="term" value="C:nucleus"/>
    <property type="evidence" value="ECO:0007669"/>
    <property type="project" value="UniProtKB-SubCell"/>
</dbReference>